<organism evidence="2 3">
    <name type="scientific">Alcaligenes faecalis</name>
    <dbReference type="NCBI Taxonomy" id="511"/>
    <lineage>
        <taxon>Bacteria</taxon>
        <taxon>Pseudomonadati</taxon>
        <taxon>Pseudomonadota</taxon>
        <taxon>Betaproteobacteria</taxon>
        <taxon>Burkholderiales</taxon>
        <taxon>Alcaligenaceae</taxon>
        <taxon>Alcaligenes</taxon>
    </lineage>
</organism>
<evidence type="ECO:0000256" key="1">
    <source>
        <dbReference type="SAM" id="MobiDB-lite"/>
    </source>
</evidence>
<feature type="region of interest" description="Disordered" evidence="1">
    <location>
        <begin position="1"/>
        <end position="20"/>
    </location>
</feature>
<accession>A0ABY7N2L1</accession>
<gene>
    <name evidence="2" type="ORF">M2J83_00520</name>
</gene>
<dbReference type="Proteomes" id="UP001211866">
    <property type="component" value="Chromosome"/>
</dbReference>
<name>A0ABY7N2L1_ALCFA</name>
<dbReference type="EMBL" id="CP096916">
    <property type="protein sequence ID" value="WBM38354.1"/>
    <property type="molecule type" value="Genomic_DNA"/>
</dbReference>
<reference evidence="2 3" key="1">
    <citation type="submission" date="2022-05" db="EMBL/GenBank/DDBJ databases">
        <title>Complete sequence of strain NY11312.</title>
        <authorList>
            <person name="Zhou D."/>
        </authorList>
    </citation>
    <scope>NUCLEOTIDE SEQUENCE [LARGE SCALE GENOMIC DNA]</scope>
    <source>
        <strain evidence="2 3">NY11312</strain>
    </source>
</reference>
<sequence>MKMKEEKINQPGGWTINSNAAHPRQDAYAWDNGHLAVDCPFSGTHPHPGRRQSVLSLKSFRVLGGRIYIKPVMENASF</sequence>
<evidence type="ECO:0000313" key="2">
    <source>
        <dbReference type="EMBL" id="WBM38354.1"/>
    </source>
</evidence>
<proteinExistence type="predicted"/>
<keyword evidence="3" id="KW-1185">Reference proteome</keyword>
<evidence type="ECO:0000313" key="3">
    <source>
        <dbReference type="Proteomes" id="UP001211866"/>
    </source>
</evidence>
<protein>
    <submittedName>
        <fullName evidence="2">Uncharacterized protein</fullName>
    </submittedName>
</protein>
<dbReference type="RefSeq" id="WP_143244079.1">
    <property type="nucleotide sequence ID" value="NZ_CP096916.1"/>
</dbReference>